<dbReference type="Pfam" id="PF03859">
    <property type="entry name" value="CG-1"/>
    <property type="match status" value="1"/>
</dbReference>
<dbReference type="InterPro" id="IPR005559">
    <property type="entry name" value="CG-1_dom"/>
</dbReference>
<dbReference type="SMART" id="SM00248">
    <property type="entry name" value="ANK"/>
    <property type="match status" value="2"/>
</dbReference>
<keyword evidence="3 7" id="KW-0040">ANK repeat</keyword>
<comment type="caution">
    <text evidence="10">The sequence shown here is derived from an EMBL/GenBank/DDBJ whole genome shotgun (WGS) entry which is preliminary data.</text>
</comment>
<dbReference type="PROSITE" id="PS50297">
    <property type="entry name" value="ANK_REP_REGION"/>
    <property type="match status" value="1"/>
</dbReference>
<dbReference type="Pfam" id="PF00612">
    <property type="entry name" value="IQ"/>
    <property type="match status" value="1"/>
</dbReference>
<dbReference type="SMART" id="SM01076">
    <property type="entry name" value="CG-1"/>
    <property type="match status" value="1"/>
</dbReference>
<evidence type="ECO:0000256" key="5">
    <source>
        <dbReference type="ARBA" id="ARBA00023163"/>
    </source>
</evidence>
<evidence type="ECO:0000256" key="3">
    <source>
        <dbReference type="ARBA" id="ARBA00023043"/>
    </source>
</evidence>
<comment type="subcellular location">
    <subcellularLocation>
        <location evidence="1">Nucleus</location>
    </subcellularLocation>
</comment>
<dbReference type="Gene3D" id="1.25.40.20">
    <property type="entry name" value="Ankyrin repeat-containing domain"/>
    <property type="match status" value="1"/>
</dbReference>
<gene>
    <name evidence="10" type="ORF">MKW94_030210</name>
</gene>
<dbReference type="PANTHER" id="PTHR23335:SF3">
    <property type="entry name" value="CALMODULIN-BINDING TRANSCRIPTION ACTIVATOR 5"/>
    <property type="match status" value="1"/>
</dbReference>
<dbReference type="PROSITE" id="PS50088">
    <property type="entry name" value="ANK_REPEAT"/>
    <property type="match status" value="1"/>
</dbReference>
<dbReference type="SMART" id="SM00015">
    <property type="entry name" value="IQ"/>
    <property type="match status" value="2"/>
</dbReference>
<dbReference type="AlphaFoldDB" id="A0AA41UZF8"/>
<feature type="non-terminal residue" evidence="10">
    <location>
        <position position="1"/>
    </location>
</feature>
<keyword evidence="11" id="KW-1185">Reference proteome</keyword>
<evidence type="ECO:0000256" key="1">
    <source>
        <dbReference type="ARBA" id="ARBA00004123"/>
    </source>
</evidence>
<dbReference type="PROSITE" id="PS50096">
    <property type="entry name" value="IQ"/>
    <property type="match status" value="2"/>
</dbReference>
<evidence type="ECO:0000256" key="7">
    <source>
        <dbReference type="PROSITE-ProRule" id="PRU00023"/>
    </source>
</evidence>
<evidence type="ECO:0000256" key="4">
    <source>
        <dbReference type="ARBA" id="ARBA00023159"/>
    </source>
</evidence>
<feature type="domain" description="CG-1" evidence="9">
    <location>
        <begin position="1"/>
        <end position="74"/>
    </location>
</feature>
<dbReference type="InterPro" id="IPR014756">
    <property type="entry name" value="Ig_E-set"/>
</dbReference>
<dbReference type="SUPFAM" id="SSF52540">
    <property type="entry name" value="P-loop containing nucleoside triphosphate hydrolases"/>
    <property type="match status" value="1"/>
</dbReference>
<evidence type="ECO:0000259" key="9">
    <source>
        <dbReference type="PROSITE" id="PS51437"/>
    </source>
</evidence>
<comment type="similarity">
    <text evidence="2">Belongs to the CAMTA family.</text>
</comment>
<dbReference type="InterPro" id="IPR027417">
    <property type="entry name" value="P-loop_NTPase"/>
</dbReference>
<keyword evidence="5" id="KW-0804">Transcription</keyword>
<proteinExistence type="inferred from homology"/>
<name>A0AA41UZF8_PAPNU</name>
<keyword evidence="4" id="KW-0010">Activator</keyword>
<dbReference type="Proteomes" id="UP001177140">
    <property type="component" value="Unassembled WGS sequence"/>
</dbReference>
<organism evidence="10 11">
    <name type="scientific">Papaver nudicaule</name>
    <name type="common">Iceland poppy</name>
    <dbReference type="NCBI Taxonomy" id="74823"/>
    <lineage>
        <taxon>Eukaryota</taxon>
        <taxon>Viridiplantae</taxon>
        <taxon>Streptophyta</taxon>
        <taxon>Embryophyta</taxon>
        <taxon>Tracheophyta</taxon>
        <taxon>Spermatophyta</taxon>
        <taxon>Magnoliopsida</taxon>
        <taxon>Ranunculales</taxon>
        <taxon>Papaveraceae</taxon>
        <taxon>Papaveroideae</taxon>
        <taxon>Papaver</taxon>
    </lineage>
</organism>
<dbReference type="InterPro" id="IPR002110">
    <property type="entry name" value="Ankyrin_rpt"/>
</dbReference>
<dbReference type="Pfam" id="PF12796">
    <property type="entry name" value="Ank_2"/>
    <property type="match status" value="1"/>
</dbReference>
<dbReference type="SUPFAM" id="SSF81296">
    <property type="entry name" value="E set domains"/>
    <property type="match status" value="1"/>
</dbReference>
<protein>
    <recommendedName>
        <fullName evidence="9">CG-1 domain-containing protein</fullName>
    </recommendedName>
</protein>
<evidence type="ECO:0000256" key="8">
    <source>
        <dbReference type="SAM" id="MobiDB-lite"/>
    </source>
</evidence>
<feature type="non-terminal residue" evidence="10">
    <location>
        <position position="741"/>
    </location>
</feature>
<dbReference type="EMBL" id="JAJJMA010051357">
    <property type="protein sequence ID" value="MCL7025984.1"/>
    <property type="molecule type" value="Genomic_DNA"/>
</dbReference>
<dbReference type="GO" id="GO:0006357">
    <property type="term" value="P:regulation of transcription by RNA polymerase II"/>
    <property type="evidence" value="ECO:0007669"/>
    <property type="project" value="TreeGrafter"/>
</dbReference>
<evidence type="ECO:0000256" key="6">
    <source>
        <dbReference type="ARBA" id="ARBA00023242"/>
    </source>
</evidence>
<reference evidence="10" key="1">
    <citation type="submission" date="2022-03" db="EMBL/GenBank/DDBJ databases">
        <title>A functionally conserved STORR gene fusion in Papaver species that diverged 16.8 million years ago.</title>
        <authorList>
            <person name="Catania T."/>
        </authorList>
    </citation>
    <scope>NUCLEOTIDE SEQUENCE</scope>
    <source>
        <strain evidence="10">S-191538</strain>
    </source>
</reference>
<dbReference type="InterPro" id="IPR013783">
    <property type="entry name" value="Ig-like_fold"/>
</dbReference>
<dbReference type="InterPro" id="IPR000048">
    <property type="entry name" value="IQ_motif_EF-hand-BS"/>
</dbReference>
<feature type="region of interest" description="Disordered" evidence="8">
    <location>
        <begin position="1"/>
        <end position="23"/>
    </location>
</feature>
<dbReference type="GO" id="GO:0003690">
    <property type="term" value="F:double-stranded DNA binding"/>
    <property type="evidence" value="ECO:0007669"/>
    <property type="project" value="TreeGrafter"/>
</dbReference>
<evidence type="ECO:0000313" key="11">
    <source>
        <dbReference type="Proteomes" id="UP001177140"/>
    </source>
</evidence>
<sequence>NFRKDGHNWKKKKNSTTVQEGHEHLKVGQLERIHVYYAHGLDIPNLARRCYWLLVDQENIVLVHYRELEQMQSSPITSVNSNSPSAHCLNASSTSGVSYEQQNQYSIRNSRTCTSDYSQERNTTFQTNYFESATGGESSSMSIKESLQTEESFEVFMDSVMADSLDLLDDEPIDSSISSGHNKSSTSMVVDHQLHAIQEPLFIITDLSPSWAYSTEQTKILAVGYFRGACSHIDDTRIFCVFGDVFFPAERVALGVFRCKAFPRYPGFVSFYMSLDGNTPISQVLSFEYRFPPIERMALLNEHPSSEEFQLQLRLVNLLFSSSNILRVLSRKSTSACVDKKLVPWLSSSDDKEWEFLVESLRQNKIPISQGKNMLTQLTLMNKLKQWIAERVVEGRKTNARDHQGQGVIHLCTMLDYKWAVQLYSRSGLSLDFRDAFGCTALHWSAFYGRKEMVAVMLSEGADPSLVTDPTSEFPGGCTAADIASRNGHEGLAAYLAEKGLTTQFMLMSVSENTSGSLQTKKSYPVNPANLSEEQLCLKDAFEAVETSTDVASRIKIAFLEDLVSRTKTRAVQDTDEDYLTTADLASFGLHSSSSGDLVLGPGAIQHTQLLVEVSNTMAAMKIQHAFRIFMIRKRMKAASRIQHQFLTWRIRKDYLNKRLQVVKLQANFRGHHARNQFKKIIWAVGVLEKVILRWRQKRKGLRGFIPPQLTQTTPVEDMTRSEYGLHEDFYIDSRKQTEER</sequence>
<dbReference type="Gene3D" id="2.60.40.10">
    <property type="entry name" value="Immunoglobulins"/>
    <property type="match status" value="1"/>
</dbReference>
<dbReference type="SUPFAM" id="SSF48403">
    <property type="entry name" value="Ankyrin repeat"/>
    <property type="match status" value="1"/>
</dbReference>
<evidence type="ECO:0000256" key="2">
    <source>
        <dbReference type="ARBA" id="ARBA00008267"/>
    </source>
</evidence>
<dbReference type="Gene3D" id="1.20.5.190">
    <property type="match status" value="1"/>
</dbReference>
<dbReference type="InterPro" id="IPR036770">
    <property type="entry name" value="Ankyrin_rpt-contain_sf"/>
</dbReference>
<accession>A0AA41UZF8</accession>
<dbReference type="GO" id="GO:0005634">
    <property type="term" value="C:nucleus"/>
    <property type="evidence" value="ECO:0007669"/>
    <property type="project" value="UniProtKB-SubCell"/>
</dbReference>
<dbReference type="PANTHER" id="PTHR23335">
    <property type="entry name" value="CALMODULIN-BINDING TRANSCRIPTION ACTIVATOR CAMTA"/>
    <property type="match status" value="1"/>
</dbReference>
<dbReference type="PROSITE" id="PS51437">
    <property type="entry name" value="CG_1"/>
    <property type="match status" value="1"/>
</dbReference>
<dbReference type="GO" id="GO:0003712">
    <property type="term" value="F:transcription coregulator activity"/>
    <property type="evidence" value="ECO:0007669"/>
    <property type="project" value="TreeGrafter"/>
</dbReference>
<feature type="repeat" description="ANK" evidence="7">
    <location>
        <begin position="437"/>
        <end position="469"/>
    </location>
</feature>
<evidence type="ECO:0000313" key="10">
    <source>
        <dbReference type="EMBL" id="MCL7025984.1"/>
    </source>
</evidence>
<keyword evidence="6" id="KW-0539">Nucleus</keyword>